<evidence type="ECO:0000313" key="5">
    <source>
        <dbReference type="Proteomes" id="UP000176774"/>
    </source>
</evidence>
<protein>
    <recommendedName>
        <fullName evidence="3">Response regulatory domain-containing protein</fullName>
    </recommendedName>
</protein>
<evidence type="ECO:0000256" key="2">
    <source>
        <dbReference type="PROSITE-ProRule" id="PRU00169"/>
    </source>
</evidence>
<dbReference type="SMART" id="SM00448">
    <property type="entry name" value="REC"/>
    <property type="match status" value="1"/>
</dbReference>
<dbReference type="STRING" id="1802214.A2908_01815"/>
<dbReference type="EMBL" id="MHPA01000016">
    <property type="protein sequence ID" value="OGZ73044.1"/>
    <property type="molecule type" value="Genomic_DNA"/>
</dbReference>
<evidence type="ECO:0000256" key="1">
    <source>
        <dbReference type="ARBA" id="ARBA00022553"/>
    </source>
</evidence>
<accession>A0A1G2IEB8</accession>
<name>A0A1G2IEB8_9BACT</name>
<evidence type="ECO:0000313" key="4">
    <source>
        <dbReference type="EMBL" id="OGZ73044.1"/>
    </source>
</evidence>
<dbReference type="InterPro" id="IPR001789">
    <property type="entry name" value="Sig_transdc_resp-reg_receiver"/>
</dbReference>
<feature type="domain" description="Response regulatory" evidence="3">
    <location>
        <begin position="3"/>
        <end position="120"/>
    </location>
</feature>
<gene>
    <name evidence="4" type="ORF">A2908_01815</name>
</gene>
<dbReference type="Gene3D" id="3.40.50.2300">
    <property type="match status" value="1"/>
</dbReference>
<dbReference type="PANTHER" id="PTHR44591">
    <property type="entry name" value="STRESS RESPONSE REGULATOR PROTEIN 1"/>
    <property type="match status" value="1"/>
</dbReference>
<dbReference type="InterPro" id="IPR011006">
    <property type="entry name" value="CheY-like_superfamily"/>
</dbReference>
<organism evidence="4 5">
    <name type="scientific">Candidatus Staskawiczbacteria bacterium RIFCSPLOWO2_01_FULL_38_12b</name>
    <dbReference type="NCBI Taxonomy" id="1802214"/>
    <lineage>
        <taxon>Bacteria</taxon>
        <taxon>Candidatus Staskawicziibacteriota</taxon>
    </lineage>
</organism>
<dbReference type="InterPro" id="IPR050595">
    <property type="entry name" value="Bact_response_regulator"/>
</dbReference>
<dbReference type="PROSITE" id="PS50110">
    <property type="entry name" value="RESPONSE_REGULATORY"/>
    <property type="match status" value="1"/>
</dbReference>
<reference evidence="4 5" key="1">
    <citation type="journal article" date="2016" name="Nat. Commun.">
        <title>Thousands of microbial genomes shed light on interconnected biogeochemical processes in an aquifer system.</title>
        <authorList>
            <person name="Anantharaman K."/>
            <person name="Brown C.T."/>
            <person name="Hug L.A."/>
            <person name="Sharon I."/>
            <person name="Castelle C.J."/>
            <person name="Probst A.J."/>
            <person name="Thomas B.C."/>
            <person name="Singh A."/>
            <person name="Wilkins M.J."/>
            <person name="Karaoz U."/>
            <person name="Brodie E.L."/>
            <person name="Williams K.H."/>
            <person name="Hubbard S.S."/>
            <person name="Banfield J.F."/>
        </authorList>
    </citation>
    <scope>NUCLEOTIDE SEQUENCE [LARGE SCALE GENOMIC DNA]</scope>
</reference>
<dbReference type="Pfam" id="PF00072">
    <property type="entry name" value="Response_reg"/>
    <property type="match status" value="1"/>
</dbReference>
<proteinExistence type="predicted"/>
<feature type="modified residue" description="4-aspartylphosphate" evidence="2">
    <location>
        <position position="52"/>
    </location>
</feature>
<dbReference type="PANTHER" id="PTHR44591:SF3">
    <property type="entry name" value="RESPONSE REGULATORY DOMAIN-CONTAINING PROTEIN"/>
    <property type="match status" value="1"/>
</dbReference>
<dbReference type="AlphaFoldDB" id="A0A1G2IEB8"/>
<dbReference type="SUPFAM" id="SSF52172">
    <property type="entry name" value="CheY-like"/>
    <property type="match status" value="1"/>
</dbReference>
<keyword evidence="1 2" id="KW-0597">Phosphoprotein</keyword>
<evidence type="ECO:0000259" key="3">
    <source>
        <dbReference type="PROSITE" id="PS50110"/>
    </source>
</evidence>
<comment type="caution">
    <text evidence="4">The sequence shown here is derived from an EMBL/GenBank/DDBJ whole genome shotgun (WGS) entry which is preliminary data.</text>
</comment>
<dbReference type="GO" id="GO:0000160">
    <property type="term" value="P:phosphorelay signal transduction system"/>
    <property type="evidence" value="ECO:0007669"/>
    <property type="project" value="InterPro"/>
</dbReference>
<dbReference type="Proteomes" id="UP000176774">
    <property type="component" value="Unassembled WGS sequence"/>
</dbReference>
<sequence length="121" mass="13990">MKKILLVEDDPFIVDIYANQFRKEGFLIDTAKDGKMALEKLKNNYPDLLVLDIILPNMDGWELLRTIRSDQSLKNLKVIIVSNLDKQEHLDDIAHLGVIKYFLKIQSTPEDIIKAVKEILK</sequence>